<feature type="coiled-coil region" evidence="1">
    <location>
        <begin position="1"/>
        <end position="28"/>
    </location>
</feature>
<proteinExistence type="predicted"/>
<name>X0YM25_9ZZZZ</name>
<comment type="caution">
    <text evidence="2">The sequence shown here is derived from an EMBL/GenBank/DDBJ whole genome shotgun (WGS) entry which is preliminary data.</text>
</comment>
<protein>
    <submittedName>
        <fullName evidence="2">Uncharacterized protein</fullName>
    </submittedName>
</protein>
<accession>X0YM25</accession>
<evidence type="ECO:0000256" key="1">
    <source>
        <dbReference type="SAM" id="Coils"/>
    </source>
</evidence>
<gene>
    <name evidence="2" type="ORF">S01H4_03429</name>
</gene>
<dbReference type="EMBL" id="BART01000840">
    <property type="protein sequence ID" value="GAG57359.1"/>
    <property type="molecule type" value="Genomic_DNA"/>
</dbReference>
<dbReference type="AlphaFoldDB" id="X0YM25"/>
<evidence type="ECO:0000313" key="2">
    <source>
        <dbReference type="EMBL" id="GAG57359.1"/>
    </source>
</evidence>
<reference evidence="2" key="1">
    <citation type="journal article" date="2014" name="Front. Microbiol.">
        <title>High frequency of phylogenetically diverse reductive dehalogenase-homologous genes in deep subseafloor sedimentary metagenomes.</title>
        <authorList>
            <person name="Kawai M."/>
            <person name="Futagami T."/>
            <person name="Toyoda A."/>
            <person name="Takaki Y."/>
            <person name="Nishi S."/>
            <person name="Hori S."/>
            <person name="Arai W."/>
            <person name="Tsubouchi T."/>
            <person name="Morono Y."/>
            <person name="Uchiyama I."/>
            <person name="Ito T."/>
            <person name="Fujiyama A."/>
            <person name="Inagaki F."/>
            <person name="Takami H."/>
        </authorList>
    </citation>
    <scope>NUCLEOTIDE SEQUENCE</scope>
    <source>
        <strain evidence="2">Expedition CK06-06</strain>
    </source>
</reference>
<sequence>MRSVGEKLERAEEKKAEIVVERRKKAKRAIKKVFRVKGKKRKVTPKKRQVGVKRLLGAFGVVGGAGTQAGPGRPKGTYKYSMPIHEYKKLQSRKKALYSEYQREQIMKLRRRGVSPEQIQQLQLRRTMEEGLPPPTRRLQDEPEQMVDDELAFKKFEADNSLSPSAQALLTRLRRTQNLGKMANIRQQRIQKERRMLSEKGNLMKAHENMIPVRIDFTGVSENNILKSRNIFLESAENNILRKREGSRHILDVSEENNIMIPKRRQF</sequence>
<organism evidence="2">
    <name type="scientific">marine sediment metagenome</name>
    <dbReference type="NCBI Taxonomy" id="412755"/>
    <lineage>
        <taxon>unclassified sequences</taxon>
        <taxon>metagenomes</taxon>
        <taxon>ecological metagenomes</taxon>
    </lineage>
</organism>
<keyword evidence="1" id="KW-0175">Coiled coil</keyword>